<sequence length="210" mass="24107">MKRKRLSIIRILFYMIILTVIGAVLFLGGRTYRSVKRVESYQIEITTAAKNYHMENYENLIKAIILTESKGKGTDLMQSSESLYGEAEIIDNPADSIDQGVKYLAEMIVEAKKQGCDLWTAVQAYNFGKDYIAYVKNHGGENTVELAEAYSKDVLSPLLGNEEGKQYRYWRIQSLLYNGGYLYHNGGNMFYPDIVKMNEKIIETYEKVFK</sequence>
<dbReference type="CDD" id="cd16891">
    <property type="entry name" value="CwlT-like"/>
    <property type="match status" value="1"/>
</dbReference>
<dbReference type="Pfam" id="PF13702">
    <property type="entry name" value="Lysozyme_like"/>
    <property type="match status" value="1"/>
</dbReference>
<evidence type="ECO:0000259" key="3">
    <source>
        <dbReference type="Pfam" id="PF13702"/>
    </source>
</evidence>
<dbReference type="GO" id="GO:0009986">
    <property type="term" value="C:cell surface"/>
    <property type="evidence" value="ECO:0007669"/>
    <property type="project" value="UniProtKB-SubCell"/>
</dbReference>
<evidence type="ECO:0000313" key="5">
    <source>
        <dbReference type="Proteomes" id="UP000070452"/>
    </source>
</evidence>
<name>A0A132P2U3_ENTFC</name>
<evidence type="ECO:0000313" key="4">
    <source>
        <dbReference type="EMBL" id="KWX16635.1"/>
    </source>
</evidence>
<dbReference type="InterPro" id="IPR047194">
    <property type="entry name" value="CwlT-like_lysozyme"/>
</dbReference>
<dbReference type="SUPFAM" id="SSF53955">
    <property type="entry name" value="Lysozyme-like"/>
    <property type="match status" value="1"/>
</dbReference>
<dbReference type="Gene3D" id="1.10.530.10">
    <property type="match status" value="1"/>
</dbReference>
<keyword evidence="2" id="KW-1133">Transmembrane helix</keyword>
<dbReference type="EMBL" id="LRHK01000005">
    <property type="protein sequence ID" value="KWX16635.1"/>
    <property type="molecule type" value="Genomic_DNA"/>
</dbReference>
<evidence type="ECO:0000256" key="1">
    <source>
        <dbReference type="ARBA" id="ARBA00004241"/>
    </source>
</evidence>
<organism evidence="4 5">
    <name type="scientific">Enterococcus faecium</name>
    <name type="common">Streptococcus faecium</name>
    <dbReference type="NCBI Taxonomy" id="1352"/>
    <lineage>
        <taxon>Bacteria</taxon>
        <taxon>Bacillati</taxon>
        <taxon>Bacillota</taxon>
        <taxon>Bacilli</taxon>
        <taxon>Lactobacillales</taxon>
        <taxon>Enterococcaceae</taxon>
        <taxon>Enterococcus</taxon>
    </lineage>
</organism>
<dbReference type="Proteomes" id="UP000070452">
    <property type="component" value="Unassembled WGS sequence"/>
</dbReference>
<accession>A0A132P2U3</accession>
<dbReference type="RefSeq" id="WP_002317659.1">
    <property type="nucleotide sequence ID" value="NZ_LOQQ01000090.1"/>
</dbReference>
<comment type="caution">
    <text evidence="4">The sequence shown here is derived from an EMBL/GenBank/DDBJ whole genome shotgun (WGS) entry which is preliminary data.</text>
</comment>
<comment type="subcellular location">
    <subcellularLocation>
        <location evidence="1">Cell surface</location>
    </subcellularLocation>
</comment>
<feature type="transmembrane region" description="Helical" evidence="2">
    <location>
        <begin position="12"/>
        <end position="32"/>
    </location>
</feature>
<dbReference type="InterPro" id="IPR023346">
    <property type="entry name" value="Lysozyme-like_dom_sf"/>
</dbReference>
<feature type="domain" description="CwlT-like lysozyme" evidence="3">
    <location>
        <begin position="36"/>
        <end position="198"/>
    </location>
</feature>
<reference evidence="4 5" key="1">
    <citation type="submission" date="2016-01" db="EMBL/GenBank/DDBJ databases">
        <title>Molecular Mechanisms for transfer of large genomic segments between Enterococcus faecium strains.</title>
        <authorList>
            <person name="Garcia-Solache M.A."/>
            <person name="Lebreton F."/>
            <person name="Mclaughlin R.E."/>
            <person name="Whiteaker J.D."/>
            <person name="Gilmore M.S."/>
            <person name="Rice L.B."/>
        </authorList>
    </citation>
    <scope>NUCLEOTIDE SEQUENCE [LARGE SCALE GENOMIC DNA]</scope>
    <source>
        <strain evidence="4 5">D344RRF x C68</strain>
    </source>
</reference>
<dbReference type="AlphaFoldDB" id="A0A132P2U3"/>
<keyword evidence="2" id="KW-0472">Membrane</keyword>
<evidence type="ECO:0000256" key="2">
    <source>
        <dbReference type="SAM" id="Phobius"/>
    </source>
</evidence>
<gene>
    <name evidence="4" type="ORF">AWT83_14045</name>
</gene>
<keyword evidence="2" id="KW-0812">Transmembrane</keyword>
<protein>
    <submittedName>
        <fullName evidence="4">Transglycosylase SLT domain protein</fullName>
    </submittedName>
</protein>
<proteinExistence type="predicted"/>